<sequence>MCVANDQMLMDDVAYLQQSFDEFRESIQEKQEQLINQTAEVTAAVQALREQSDLVLLFMNSGNAGDAISGNESFPEDGLPDEKMMIVMVKDGEMMGTDGRPIPGEIRLKAEEKLPGNETEGEEDDVMADEDLPCPEGQLYYMEKDAMNHSCYMVFKKNLTWYDASTACRVMGGALVSVETAEEHAAVMLYLADKYDGQTPALGYGHHYV</sequence>
<dbReference type="GeneID" id="106815420"/>
<dbReference type="Gene3D" id="3.10.100.10">
    <property type="entry name" value="Mannose-Binding Protein A, subunit A"/>
    <property type="match status" value="1"/>
</dbReference>
<name>A0ABM1ET44_PRICU</name>
<dbReference type="InterPro" id="IPR016186">
    <property type="entry name" value="C-type_lectin-like/link_sf"/>
</dbReference>
<evidence type="ECO:0000256" key="1">
    <source>
        <dbReference type="SAM" id="Coils"/>
    </source>
</evidence>
<evidence type="ECO:0000313" key="3">
    <source>
        <dbReference type="RefSeq" id="XP_014675365.1"/>
    </source>
</evidence>
<accession>A0ABM1ET44</accession>
<dbReference type="InterPro" id="IPR016187">
    <property type="entry name" value="CTDL_fold"/>
</dbReference>
<keyword evidence="2" id="KW-1185">Reference proteome</keyword>
<evidence type="ECO:0000313" key="2">
    <source>
        <dbReference type="Proteomes" id="UP000695022"/>
    </source>
</evidence>
<feature type="coiled-coil region" evidence="1">
    <location>
        <begin position="20"/>
        <end position="51"/>
    </location>
</feature>
<reference evidence="3" key="1">
    <citation type="submission" date="2025-08" db="UniProtKB">
        <authorList>
            <consortium name="RefSeq"/>
        </authorList>
    </citation>
    <scope>IDENTIFICATION</scope>
</reference>
<protein>
    <submittedName>
        <fullName evidence="3">Uncharacterized protein LOC106815420</fullName>
    </submittedName>
</protein>
<proteinExistence type="predicted"/>
<organism evidence="2 3">
    <name type="scientific">Priapulus caudatus</name>
    <name type="common">Priapulid worm</name>
    <dbReference type="NCBI Taxonomy" id="37621"/>
    <lineage>
        <taxon>Eukaryota</taxon>
        <taxon>Metazoa</taxon>
        <taxon>Ecdysozoa</taxon>
        <taxon>Scalidophora</taxon>
        <taxon>Priapulida</taxon>
        <taxon>Priapulimorpha</taxon>
        <taxon>Priapulimorphida</taxon>
        <taxon>Priapulidae</taxon>
        <taxon>Priapulus</taxon>
    </lineage>
</organism>
<dbReference type="Proteomes" id="UP000695022">
    <property type="component" value="Unplaced"/>
</dbReference>
<dbReference type="RefSeq" id="XP_014675365.1">
    <property type="nucleotide sequence ID" value="XM_014819879.1"/>
</dbReference>
<gene>
    <name evidence="3" type="primary">LOC106815420</name>
</gene>
<keyword evidence="1" id="KW-0175">Coiled coil</keyword>
<dbReference type="CDD" id="cd00037">
    <property type="entry name" value="CLECT"/>
    <property type="match status" value="1"/>
</dbReference>
<dbReference type="SUPFAM" id="SSF56436">
    <property type="entry name" value="C-type lectin-like"/>
    <property type="match status" value="1"/>
</dbReference>